<proteinExistence type="predicted"/>
<evidence type="ECO:0000313" key="1">
    <source>
        <dbReference type="EnsemblPlants" id="LPERR09G05390.1"/>
    </source>
</evidence>
<organism evidence="1 2">
    <name type="scientific">Leersia perrieri</name>
    <dbReference type="NCBI Taxonomy" id="77586"/>
    <lineage>
        <taxon>Eukaryota</taxon>
        <taxon>Viridiplantae</taxon>
        <taxon>Streptophyta</taxon>
        <taxon>Embryophyta</taxon>
        <taxon>Tracheophyta</taxon>
        <taxon>Spermatophyta</taxon>
        <taxon>Magnoliopsida</taxon>
        <taxon>Liliopsida</taxon>
        <taxon>Poales</taxon>
        <taxon>Poaceae</taxon>
        <taxon>BOP clade</taxon>
        <taxon>Oryzoideae</taxon>
        <taxon>Oryzeae</taxon>
        <taxon>Oryzinae</taxon>
        <taxon>Leersia</taxon>
    </lineage>
</organism>
<keyword evidence="2" id="KW-1185">Reference proteome</keyword>
<reference evidence="1 2" key="1">
    <citation type="submission" date="2012-08" db="EMBL/GenBank/DDBJ databases">
        <title>Oryza genome evolution.</title>
        <authorList>
            <person name="Wing R.A."/>
        </authorList>
    </citation>
    <scope>NUCLEOTIDE SEQUENCE</scope>
</reference>
<dbReference type="EnsemblPlants" id="LPERR09G05390.1">
    <property type="protein sequence ID" value="LPERR09G05390.1"/>
    <property type="gene ID" value="LPERR09G05390"/>
</dbReference>
<dbReference type="AlphaFoldDB" id="A0A0D9XD24"/>
<dbReference type="STRING" id="77586.A0A0D9XD24"/>
<dbReference type="Proteomes" id="UP000032180">
    <property type="component" value="Chromosome 9"/>
</dbReference>
<reference evidence="1" key="3">
    <citation type="submission" date="2015-04" db="UniProtKB">
        <authorList>
            <consortium name="EnsemblPlants"/>
        </authorList>
    </citation>
    <scope>IDENTIFICATION</scope>
</reference>
<reference evidence="2" key="2">
    <citation type="submission" date="2013-12" db="EMBL/GenBank/DDBJ databases">
        <authorList>
            <person name="Yu Y."/>
            <person name="Lee S."/>
            <person name="de Baynast K."/>
            <person name="Wissotski M."/>
            <person name="Liu L."/>
            <person name="Talag J."/>
            <person name="Goicoechea J."/>
            <person name="Angelova A."/>
            <person name="Jetty R."/>
            <person name="Kudrna D."/>
            <person name="Golser W."/>
            <person name="Rivera L."/>
            <person name="Zhang J."/>
            <person name="Wing R."/>
        </authorList>
    </citation>
    <scope>NUCLEOTIDE SEQUENCE</scope>
</reference>
<evidence type="ECO:0000313" key="2">
    <source>
        <dbReference type="Proteomes" id="UP000032180"/>
    </source>
</evidence>
<sequence length="105" mass="11452">MLQCVYKAEKEGCLYSTMVALSIAGGGNDCVTLCVYRRGRCVAVAQHGDALWVRVEVGWEYMEPSEYDRGSFYMACYDGTVLRVSIPLSALVIHGSVSSSLGRMG</sequence>
<dbReference type="HOGENOM" id="CLU_2240473_0_0_1"/>
<protein>
    <submittedName>
        <fullName evidence="1">Uncharacterized protein</fullName>
    </submittedName>
</protein>
<name>A0A0D9XD24_9ORYZ</name>
<accession>A0A0D9XD24</accession>
<dbReference type="Gramene" id="LPERR09G05390.1">
    <property type="protein sequence ID" value="LPERR09G05390.1"/>
    <property type="gene ID" value="LPERR09G05390"/>
</dbReference>